<evidence type="ECO:0000313" key="3">
    <source>
        <dbReference type="Proteomes" id="UP000024836"/>
    </source>
</evidence>
<comment type="caution">
    <text evidence="2">The sequence shown here is derived from an EMBL/GenBank/DDBJ whole genome shotgun (WGS) entry which is preliminary data.</text>
</comment>
<evidence type="ECO:0000259" key="1">
    <source>
        <dbReference type="PROSITE" id="PS50206"/>
    </source>
</evidence>
<dbReference type="Proteomes" id="UP000024836">
    <property type="component" value="Unassembled WGS sequence"/>
</dbReference>
<dbReference type="RefSeq" id="WP_035246708.1">
    <property type="nucleotide sequence ID" value="NZ_AQQY01000001.1"/>
</dbReference>
<feature type="domain" description="Rhodanese" evidence="1">
    <location>
        <begin position="24"/>
        <end position="112"/>
    </location>
</feature>
<dbReference type="Gene3D" id="3.40.250.10">
    <property type="entry name" value="Rhodanese-like domain"/>
    <property type="match status" value="1"/>
</dbReference>
<dbReference type="EMBL" id="AQQY01000001">
    <property type="protein sequence ID" value="KCV83196.1"/>
    <property type="molecule type" value="Genomic_DNA"/>
</dbReference>
<protein>
    <submittedName>
        <fullName evidence="2">Rhodanese-related sulfurtransferase</fullName>
    </submittedName>
</protein>
<reference evidence="2 3" key="1">
    <citation type="submission" date="2013-04" db="EMBL/GenBank/DDBJ databases">
        <title>Shimia sp. 22II-S11-Z10 Genome Sequencing.</title>
        <authorList>
            <person name="Lai Q."/>
            <person name="Li G."/>
            <person name="Shao Z."/>
        </authorList>
    </citation>
    <scope>NUCLEOTIDE SEQUENCE [LARGE SCALE GENOMIC DNA]</scope>
    <source>
        <strain evidence="3">22II-S11-Z10</strain>
    </source>
</reference>
<name>A0A058ZQU4_9RHOB</name>
<dbReference type="AlphaFoldDB" id="A0A058ZQU4"/>
<keyword evidence="2" id="KW-0808">Transferase</keyword>
<dbReference type="STRING" id="1461693.ATO10_00505"/>
<accession>A0A058ZQU4</accession>
<dbReference type="InterPro" id="IPR001763">
    <property type="entry name" value="Rhodanese-like_dom"/>
</dbReference>
<dbReference type="PATRIC" id="fig|1461693.3.peg.107"/>
<dbReference type="SUPFAM" id="SSF52821">
    <property type="entry name" value="Rhodanese/Cell cycle control phosphatase"/>
    <property type="match status" value="1"/>
</dbReference>
<dbReference type="SMART" id="SM00450">
    <property type="entry name" value="RHOD"/>
    <property type="match status" value="1"/>
</dbReference>
<dbReference type="PANTHER" id="PTHR44086:SF10">
    <property type="entry name" value="THIOSULFATE SULFURTRANSFERASE_RHODANESE-LIKE DOMAIN-CONTAINING PROTEIN 3"/>
    <property type="match status" value="1"/>
</dbReference>
<dbReference type="OrthoDB" id="9807812at2"/>
<evidence type="ECO:0000313" key="2">
    <source>
        <dbReference type="EMBL" id="KCV83196.1"/>
    </source>
</evidence>
<dbReference type="InterPro" id="IPR036873">
    <property type="entry name" value="Rhodanese-like_dom_sf"/>
</dbReference>
<dbReference type="eggNOG" id="COG0607">
    <property type="taxonomic scope" value="Bacteria"/>
</dbReference>
<organism evidence="2 3">
    <name type="scientific">Actibacterium atlanticum</name>
    <dbReference type="NCBI Taxonomy" id="1461693"/>
    <lineage>
        <taxon>Bacteria</taxon>
        <taxon>Pseudomonadati</taxon>
        <taxon>Pseudomonadota</taxon>
        <taxon>Alphaproteobacteria</taxon>
        <taxon>Rhodobacterales</taxon>
        <taxon>Roseobacteraceae</taxon>
        <taxon>Actibacterium</taxon>
    </lineage>
</organism>
<sequence>MHTEDLGGKTLEHWNPEDVAAAMAQGAITLIDVRTPQEYMFEHIHGALLMPMAGFDPKFLPTAGERPLVLHCGSGVRSRKMAESYLAAGHSKIAHLDGGFGAWKTANKKYIGTNMATGAPREMGG</sequence>
<gene>
    <name evidence="2" type="ORF">ATO10_00505</name>
</gene>
<dbReference type="GO" id="GO:0004792">
    <property type="term" value="F:thiosulfate-cyanide sulfurtransferase activity"/>
    <property type="evidence" value="ECO:0007669"/>
    <property type="project" value="TreeGrafter"/>
</dbReference>
<proteinExistence type="predicted"/>
<dbReference type="PANTHER" id="PTHR44086">
    <property type="entry name" value="THIOSULFATE SULFURTRANSFERASE RDL2, MITOCHONDRIAL-RELATED"/>
    <property type="match status" value="1"/>
</dbReference>
<dbReference type="Pfam" id="PF00581">
    <property type="entry name" value="Rhodanese"/>
    <property type="match status" value="1"/>
</dbReference>
<keyword evidence="3" id="KW-1185">Reference proteome</keyword>
<dbReference type="CDD" id="cd00158">
    <property type="entry name" value="RHOD"/>
    <property type="match status" value="1"/>
</dbReference>
<dbReference type="PROSITE" id="PS50206">
    <property type="entry name" value="RHODANESE_3"/>
    <property type="match status" value="1"/>
</dbReference>